<evidence type="ECO:0000313" key="1">
    <source>
        <dbReference type="EMBL" id="PCG08808.1"/>
    </source>
</evidence>
<gene>
    <name evidence="1" type="ORF">COA17_11760</name>
</gene>
<evidence type="ECO:0000313" key="2">
    <source>
        <dbReference type="Proteomes" id="UP000218784"/>
    </source>
</evidence>
<accession>A0A2A4HYQ4</accession>
<keyword evidence="2" id="KW-1185">Reference proteome</keyword>
<dbReference type="AlphaFoldDB" id="A0A2A4HYQ4"/>
<organism evidence="1 2">
    <name type="scientific">Sphingomonas ginsenosidimutans</name>
    <dbReference type="NCBI Taxonomy" id="862134"/>
    <lineage>
        <taxon>Bacteria</taxon>
        <taxon>Pseudomonadati</taxon>
        <taxon>Pseudomonadota</taxon>
        <taxon>Alphaproteobacteria</taxon>
        <taxon>Sphingomonadales</taxon>
        <taxon>Sphingomonadaceae</taxon>
        <taxon>Sphingomonas</taxon>
    </lineage>
</organism>
<dbReference type="Proteomes" id="UP000218784">
    <property type="component" value="Unassembled WGS sequence"/>
</dbReference>
<dbReference type="EMBL" id="NWVD01000004">
    <property type="protein sequence ID" value="PCG08808.1"/>
    <property type="molecule type" value="Genomic_DNA"/>
</dbReference>
<sequence>MIAALAIAAATPPAIYRALGTEPFWNVAITGRRARIGEPGRRDVVVAVDHPERRPRGWRWRSRALTITTERTACSDGMSDRVYPDRVTIVWRGRRLEGCGGHRP</sequence>
<comment type="caution">
    <text evidence="1">The sequence shown here is derived from an EMBL/GenBank/DDBJ whole genome shotgun (WGS) entry which is preliminary data.</text>
</comment>
<protein>
    <submittedName>
        <fullName evidence="1">Uncharacterized protein</fullName>
    </submittedName>
</protein>
<name>A0A2A4HYQ4_9SPHN</name>
<dbReference type="RefSeq" id="WP_066488763.1">
    <property type="nucleotide sequence ID" value="NZ_JAIEOT010000002.1"/>
</dbReference>
<proteinExistence type="predicted"/>
<reference evidence="1 2" key="1">
    <citation type="submission" date="2017-09" db="EMBL/GenBank/DDBJ databases">
        <title>Sphingomonas ginsenosidimutans KACC 14949, whole genome shotgun sequence.</title>
        <authorList>
            <person name="Feng G."/>
            <person name="Zhu H."/>
        </authorList>
    </citation>
    <scope>NUCLEOTIDE SEQUENCE [LARGE SCALE GENOMIC DNA]</scope>
    <source>
        <strain evidence="1 2">KACC 14949</strain>
    </source>
</reference>